<feature type="compositionally biased region" description="Low complexity" evidence="1">
    <location>
        <begin position="85"/>
        <end position="98"/>
    </location>
</feature>
<organism evidence="2 3">
    <name type="scientific">Candidatus Brevundimonas colombiensis</name>
    <dbReference type="NCBI Taxonomy" id="3121376"/>
    <lineage>
        <taxon>Bacteria</taxon>
        <taxon>Pseudomonadati</taxon>
        <taxon>Pseudomonadota</taxon>
        <taxon>Alphaproteobacteria</taxon>
        <taxon>Caulobacterales</taxon>
        <taxon>Caulobacteraceae</taxon>
        <taxon>Brevundimonas</taxon>
    </lineage>
</organism>
<name>A0AAJ6BME5_9CAUL</name>
<evidence type="ECO:0000313" key="2">
    <source>
        <dbReference type="EMBL" id="WEK40924.1"/>
    </source>
</evidence>
<accession>A0AAJ6BME5</accession>
<reference evidence="2" key="1">
    <citation type="submission" date="2023-03" db="EMBL/GenBank/DDBJ databases">
        <title>Andean soil-derived lignocellulolytic bacterial consortium as a source of novel taxa and putative plastic-active enzymes.</title>
        <authorList>
            <person name="Diaz-Garcia L."/>
            <person name="Chuvochina M."/>
            <person name="Feuerriegel G."/>
            <person name="Bunk B."/>
            <person name="Sproer C."/>
            <person name="Streit W.R."/>
            <person name="Rodriguez L.M."/>
            <person name="Overmann J."/>
            <person name="Jimenez D.J."/>
        </authorList>
    </citation>
    <scope>NUCLEOTIDE SEQUENCE</scope>
    <source>
        <strain evidence="2">MAG 833</strain>
    </source>
</reference>
<feature type="compositionally biased region" description="Low complexity" evidence="1">
    <location>
        <begin position="39"/>
        <end position="60"/>
    </location>
</feature>
<protein>
    <submittedName>
        <fullName evidence="2">Uncharacterized protein</fullName>
    </submittedName>
</protein>
<evidence type="ECO:0000313" key="3">
    <source>
        <dbReference type="Proteomes" id="UP001213664"/>
    </source>
</evidence>
<dbReference type="EMBL" id="CP119326">
    <property type="protein sequence ID" value="WEK40924.1"/>
    <property type="molecule type" value="Genomic_DNA"/>
</dbReference>
<feature type="region of interest" description="Disordered" evidence="1">
    <location>
        <begin position="39"/>
        <end position="104"/>
    </location>
</feature>
<dbReference type="Proteomes" id="UP001213664">
    <property type="component" value="Chromosome"/>
</dbReference>
<dbReference type="AlphaFoldDB" id="A0AAJ6BME5"/>
<sequence>MVATSILNGGQPVRRISSAPTLWLPLAACILLAAGCQRSGPADPGASGPGAAPSDAIDAVPLPPEETPAPAPPSVTPAPEKAKPAETPAEEPQATLPEGPDMAPVRVPASEVACRDAIGASAAARLVERCVQVSPATHPPCNAANPCDLIQGEIDRSCKLGARDGNPPAACKA</sequence>
<gene>
    <name evidence="2" type="ORF">P0Y50_04765</name>
</gene>
<proteinExistence type="predicted"/>
<evidence type="ECO:0000256" key="1">
    <source>
        <dbReference type="SAM" id="MobiDB-lite"/>
    </source>
</evidence>
<feature type="compositionally biased region" description="Pro residues" evidence="1">
    <location>
        <begin position="61"/>
        <end position="76"/>
    </location>
</feature>